<gene>
    <name evidence="2" type="ORF">CcarbDRAFT_1899</name>
</gene>
<evidence type="ECO:0000256" key="1">
    <source>
        <dbReference type="SAM" id="Phobius"/>
    </source>
</evidence>
<sequence length="76" mass="9344">MKRFLWFNIEKLKSDPDYFLMSYILVIFVQLGFWTKVHDLSSIVFGSIFSILFLYLTFMKKNFTLKDIWKLFWKTD</sequence>
<evidence type="ECO:0000313" key="2">
    <source>
        <dbReference type="EMBL" id="EET87617.1"/>
    </source>
</evidence>
<feature type="transmembrane region" description="Helical" evidence="1">
    <location>
        <begin position="40"/>
        <end position="58"/>
    </location>
</feature>
<dbReference type="RefSeq" id="WP_007060784.1">
    <property type="nucleotide sequence ID" value="NZ_ACVI01000026.1"/>
</dbReference>
<evidence type="ECO:0000313" key="3">
    <source>
        <dbReference type="Proteomes" id="UP000004198"/>
    </source>
</evidence>
<proteinExistence type="predicted"/>
<keyword evidence="1" id="KW-0812">Transmembrane</keyword>
<keyword evidence="1" id="KW-0472">Membrane</keyword>
<dbReference type="KEGG" id="cck:Ccar_16825"/>
<keyword evidence="1" id="KW-1133">Transmembrane helix</keyword>
<dbReference type="OrthoDB" id="1933127at2"/>
<feature type="transmembrane region" description="Helical" evidence="1">
    <location>
        <begin position="18"/>
        <end position="34"/>
    </location>
</feature>
<reference evidence="2 3" key="1">
    <citation type="submission" date="2009-06" db="EMBL/GenBank/DDBJ databases">
        <title>The draft genome of Clostridium carboxidivorans P7.</title>
        <authorList>
            <consortium name="US DOE Joint Genome Institute (JGI-PGF)"/>
            <person name="Lucas S."/>
            <person name="Copeland A."/>
            <person name="Lapidus A."/>
            <person name="Glavina del Rio T."/>
            <person name="Tice H."/>
            <person name="Bruce D."/>
            <person name="Goodwin L."/>
            <person name="Pitluck S."/>
            <person name="Larimer F."/>
            <person name="Land M.L."/>
            <person name="Hauser L."/>
            <person name="Hemme C.L."/>
        </authorList>
    </citation>
    <scope>NUCLEOTIDE SEQUENCE [LARGE SCALE GENOMIC DNA]</scope>
    <source>
        <strain evidence="2 3">P7</strain>
    </source>
</reference>
<dbReference type="AlphaFoldDB" id="C6PSY2"/>
<protein>
    <submittedName>
        <fullName evidence="2">Uncharacterized protein</fullName>
    </submittedName>
</protein>
<accession>C6PSY2</accession>
<dbReference type="Proteomes" id="UP000004198">
    <property type="component" value="Unassembled WGS sequence"/>
</dbReference>
<organism evidence="2 3">
    <name type="scientific">Clostridium carboxidivorans P7</name>
    <dbReference type="NCBI Taxonomy" id="536227"/>
    <lineage>
        <taxon>Bacteria</taxon>
        <taxon>Bacillati</taxon>
        <taxon>Bacillota</taxon>
        <taxon>Clostridia</taxon>
        <taxon>Eubacteriales</taxon>
        <taxon>Clostridiaceae</taxon>
        <taxon>Clostridium</taxon>
    </lineage>
</organism>
<keyword evidence="3" id="KW-1185">Reference proteome</keyword>
<dbReference type="EMBL" id="ACVI01000026">
    <property type="protein sequence ID" value="EET87617.1"/>
    <property type="molecule type" value="Genomic_DNA"/>
</dbReference>
<comment type="caution">
    <text evidence="2">The sequence shown here is derived from an EMBL/GenBank/DDBJ whole genome shotgun (WGS) entry which is preliminary data.</text>
</comment>
<name>C6PSY2_9CLOT</name>
<dbReference type="PATRIC" id="fig|536227.13.peg.3538"/>